<dbReference type="AlphaFoldDB" id="A0A0A6P6F3"/>
<sequence>MKKITLLLFALFSFLCLSVQAGEGALAVTTVPAKVEIYINAQLKANITPIVIKLAAGKHHIEIRANGKESQTLDVLITDDVLISKKIVLLDEIPFFTGKRINFSQKRDSFETDAEFQERLKQLSENSKPLIARFNQGVRQHDPLYQAGVAYLDKAGYDINNRILPMRIEWQAWAKEFELPENSSLLVERHNAKALWAEGQQKPVYVYLETEQIKVSRQVLIGLEQEWALYNPSLLPTRRYARLQAHKKAVLDIRFSPNGSLLASVSLDETVKLWDVNTTQLLHTFSVKGHSEHNSVAFNPDGTTLVSGGEGNTIKFWDVKTGQQVRTLKGKNIFAAQLAFNSDGRILASSSNQVPGNITLWDIKTGQKILTMPRKYRSVSIAFNKDGDRLASQDTNGKEFFNLWDTKTGENLRRFAIEDMDWVDVIALMQEHYGLKIWRRYVLLGNRQVLAVLIDKDESIVLWDINSNDAYTLQTAEVSATAFCPNGNILASGGMDGSIKLWKP</sequence>
<dbReference type="Proteomes" id="UP000030428">
    <property type="component" value="Unassembled WGS sequence"/>
</dbReference>
<feature type="chain" id="PRO_5005168337" evidence="4">
    <location>
        <begin position="22"/>
        <end position="504"/>
    </location>
</feature>
<protein>
    <submittedName>
        <fullName evidence="5">Uncharacterized protein</fullName>
    </submittedName>
</protein>
<dbReference type="InterPro" id="IPR020472">
    <property type="entry name" value="WD40_PAC1"/>
</dbReference>
<dbReference type="InterPro" id="IPR019775">
    <property type="entry name" value="WD40_repeat_CS"/>
</dbReference>
<dbReference type="SMART" id="SM00320">
    <property type="entry name" value="WD40"/>
    <property type="match status" value="5"/>
</dbReference>
<keyword evidence="2" id="KW-0677">Repeat</keyword>
<dbReference type="PROSITE" id="PS00678">
    <property type="entry name" value="WD_REPEATS_1"/>
    <property type="match status" value="1"/>
</dbReference>
<organism evidence="5 6">
    <name type="scientific">Candidatus Thiomargarita nelsonii</name>
    <dbReference type="NCBI Taxonomy" id="1003181"/>
    <lineage>
        <taxon>Bacteria</taxon>
        <taxon>Pseudomonadati</taxon>
        <taxon>Pseudomonadota</taxon>
        <taxon>Gammaproteobacteria</taxon>
        <taxon>Thiotrichales</taxon>
        <taxon>Thiotrichaceae</taxon>
        <taxon>Thiomargarita</taxon>
    </lineage>
</organism>
<keyword evidence="4" id="KW-0732">Signal</keyword>
<dbReference type="Gene3D" id="2.130.10.10">
    <property type="entry name" value="YVTN repeat-like/Quinoprotein amine dehydrogenase"/>
    <property type="match status" value="2"/>
</dbReference>
<dbReference type="EMBL" id="JSZA02000133">
    <property type="protein sequence ID" value="KHD06415.1"/>
    <property type="molecule type" value="Genomic_DNA"/>
</dbReference>
<dbReference type="PANTHER" id="PTHR19879:SF9">
    <property type="entry name" value="TRANSCRIPTION INITIATION FACTOR TFIID SUBUNIT 5"/>
    <property type="match status" value="1"/>
</dbReference>
<dbReference type="InterPro" id="IPR036322">
    <property type="entry name" value="WD40_repeat_dom_sf"/>
</dbReference>
<keyword evidence="6" id="KW-1185">Reference proteome</keyword>
<dbReference type="InterPro" id="IPR015943">
    <property type="entry name" value="WD40/YVTN_repeat-like_dom_sf"/>
</dbReference>
<evidence type="ECO:0000256" key="2">
    <source>
        <dbReference type="ARBA" id="ARBA00022737"/>
    </source>
</evidence>
<dbReference type="PROSITE" id="PS50294">
    <property type="entry name" value="WD_REPEATS_REGION"/>
    <property type="match status" value="3"/>
</dbReference>
<evidence type="ECO:0000256" key="4">
    <source>
        <dbReference type="SAM" id="SignalP"/>
    </source>
</evidence>
<dbReference type="PANTHER" id="PTHR19879">
    <property type="entry name" value="TRANSCRIPTION INITIATION FACTOR TFIID"/>
    <property type="match status" value="1"/>
</dbReference>
<feature type="repeat" description="WD" evidence="3">
    <location>
        <begin position="295"/>
        <end position="327"/>
    </location>
</feature>
<feature type="repeat" description="WD" evidence="3">
    <location>
        <begin position="471"/>
        <end position="504"/>
    </location>
</feature>
<dbReference type="InterPro" id="IPR001680">
    <property type="entry name" value="WD40_rpt"/>
</dbReference>
<dbReference type="PRINTS" id="PR00320">
    <property type="entry name" value="GPROTEINBRPT"/>
</dbReference>
<evidence type="ECO:0000256" key="1">
    <source>
        <dbReference type="ARBA" id="ARBA00022574"/>
    </source>
</evidence>
<dbReference type="Pfam" id="PF00400">
    <property type="entry name" value="WD40"/>
    <property type="match status" value="3"/>
</dbReference>
<feature type="repeat" description="WD" evidence="3">
    <location>
        <begin position="243"/>
        <end position="284"/>
    </location>
</feature>
<accession>A0A0A6P6F3</accession>
<evidence type="ECO:0000313" key="5">
    <source>
        <dbReference type="EMBL" id="KHD06415.1"/>
    </source>
</evidence>
<comment type="caution">
    <text evidence="5">The sequence shown here is derived from an EMBL/GenBank/DDBJ whole genome shotgun (WGS) entry which is preliminary data.</text>
</comment>
<evidence type="ECO:0000256" key="3">
    <source>
        <dbReference type="PROSITE-ProRule" id="PRU00221"/>
    </source>
</evidence>
<dbReference type="SUPFAM" id="SSF50978">
    <property type="entry name" value="WD40 repeat-like"/>
    <property type="match status" value="1"/>
</dbReference>
<proteinExistence type="predicted"/>
<name>A0A0A6P6F3_9GAMM</name>
<reference evidence="5 6" key="1">
    <citation type="journal article" date="2016" name="Front. Microbiol.">
        <title>Single-Cell (Meta-)Genomics of a Dimorphic Candidatus Thiomargarita nelsonii Reveals Genomic Plasticity.</title>
        <authorList>
            <person name="Flood B.E."/>
            <person name="Fliss P."/>
            <person name="Jones D.S."/>
            <person name="Dick G.J."/>
            <person name="Jain S."/>
            <person name="Kaster A.K."/>
            <person name="Winkel M."/>
            <person name="Mussmann M."/>
            <person name="Bailey J."/>
        </authorList>
    </citation>
    <scope>NUCLEOTIDE SEQUENCE [LARGE SCALE GENOMIC DNA]</scope>
    <source>
        <strain evidence="5">Hydrate Ridge</strain>
    </source>
</reference>
<gene>
    <name evidence="5" type="ORF">PN36_24915</name>
</gene>
<keyword evidence="1 3" id="KW-0853">WD repeat</keyword>
<dbReference type="PROSITE" id="PS50082">
    <property type="entry name" value="WD_REPEATS_2"/>
    <property type="match status" value="3"/>
</dbReference>
<evidence type="ECO:0000313" key="6">
    <source>
        <dbReference type="Proteomes" id="UP000030428"/>
    </source>
</evidence>
<feature type="signal peptide" evidence="4">
    <location>
        <begin position="1"/>
        <end position="21"/>
    </location>
</feature>
<dbReference type="CDD" id="cd00200">
    <property type="entry name" value="WD40"/>
    <property type="match status" value="1"/>
</dbReference>